<dbReference type="InterPro" id="IPR000873">
    <property type="entry name" value="AMP-dep_synth/lig_dom"/>
</dbReference>
<dbReference type="GO" id="GO:0044550">
    <property type="term" value="P:secondary metabolite biosynthetic process"/>
    <property type="evidence" value="ECO:0007669"/>
    <property type="project" value="TreeGrafter"/>
</dbReference>
<evidence type="ECO:0000256" key="1">
    <source>
        <dbReference type="ARBA" id="ARBA00022450"/>
    </source>
</evidence>
<protein>
    <recommendedName>
        <fullName evidence="3">AMP-dependent synthetase/ligase domain-containing protein</fullName>
    </recommendedName>
</protein>
<dbReference type="GO" id="GO:0031177">
    <property type="term" value="F:phosphopantetheine binding"/>
    <property type="evidence" value="ECO:0007669"/>
    <property type="project" value="TreeGrafter"/>
</dbReference>
<dbReference type="AlphaFoldDB" id="A0A1J9R3J1"/>
<dbReference type="VEuPathDB" id="FungiDB:ACJ73_06064"/>
<dbReference type="PANTHER" id="PTHR45527">
    <property type="entry name" value="NONRIBOSOMAL PEPTIDE SYNTHETASE"/>
    <property type="match status" value="1"/>
</dbReference>
<proteinExistence type="predicted"/>
<name>A0A1J9R3J1_9EURO</name>
<organism evidence="4 5">
    <name type="scientific">Blastomyces percursus</name>
    <dbReference type="NCBI Taxonomy" id="1658174"/>
    <lineage>
        <taxon>Eukaryota</taxon>
        <taxon>Fungi</taxon>
        <taxon>Dikarya</taxon>
        <taxon>Ascomycota</taxon>
        <taxon>Pezizomycotina</taxon>
        <taxon>Eurotiomycetes</taxon>
        <taxon>Eurotiomycetidae</taxon>
        <taxon>Onygenales</taxon>
        <taxon>Ajellomycetaceae</taxon>
        <taxon>Blastomyces</taxon>
    </lineage>
</organism>
<dbReference type="Pfam" id="PF00501">
    <property type="entry name" value="AMP-binding"/>
    <property type="match status" value="1"/>
</dbReference>
<keyword evidence="2" id="KW-0597">Phosphoprotein</keyword>
<dbReference type="Gene3D" id="3.40.50.12780">
    <property type="entry name" value="N-terminal domain of ligase-like"/>
    <property type="match status" value="1"/>
</dbReference>
<dbReference type="EMBL" id="LGTZ01001014">
    <property type="protein sequence ID" value="OJD22588.1"/>
    <property type="molecule type" value="Genomic_DNA"/>
</dbReference>
<sequence length="449" mass="49991">MTGTATQSLCETLKKTVSNVLVNPRRTVPSLDMLCNYDRSRIERWNRIDPWNHTIKACIHDLIHIQVSYQPESLAANGWDGSMTFRELWDQSSRLSYYLHDLGVKQGIMVLFSMALSKWTIIAMLAILRTGTTCVPIDILDPSHCIQSIEAKLVFADPSQQEQLYGEVKYIITELPNFIILLGPAPDIYQPQVSPQDPAFITLTSGIASAPKPVVLGHEAICTNILHLAETLELNDKSRVFHYSSLTSNVGIFDIFGTIVKGGCVCYATEYGRATNLPRAISTSQATHALLTPTLLRELTGDSVRSLQAMSVIGDGLTINDVLKWQYHERLRYHGRLNIGRAIGCRTWIAQPGNAHRRLVPIGGVGELLIEGPILARGSYASGTAEDEKDGGGMMAMREESFIFDLEWLAKFPSIRTSGRKVRMYRTGDLVRYDCDGSIKFVGRMENVK</sequence>
<evidence type="ECO:0000313" key="4">
    <source>
        <dbReference type="EMBL" id="OJD22588.1"/>
    </source>
</evidence>
<dbReference type="SUPFAM" id="SSF56801">
    <property type="entry name" value="Acetyl-CoA synthetase-like"/>
    <property type="match status" value="1"/>
</dbReference>
<gene>
    <name evidence="4" type="ORF">ACJ73_06064</name>
</gene>
<feature type="domain" description="AMP-dependent synthetase/ligase" evidence="3">
    <location>
        <begin position="67"/>
        <end position="302"/>
    </location>
</feature>
<keyword evidence="1" id="KW-0596">Phosphopantetheine</keyword>
<evidence type="ECO:0000313" key="5">
    <source>
        <dbReference type="Proteomes" id="UP000242791"/>
    </source>
</evidence>
<comment type="caution">
    <text evidence="4">The sequence shown here is derived from an EMBL/GenBank/DDBJ whole genome shotgun (WGS) entry which is preliminary data.</text>
</comment>
<keyword evidence="5" id="KW-1185">Reference proteome</keyword>
<dbReference type="PANTHER" id="PTHR45527:SF1">
    <property type="entry name" value="FATTY ACID SYNTHASE"/>
    <property type="match status" value="1"/>
</dbReference>
<evidence type="ECO:0000259" key="3">
    <source>
        <dbReference type="Pfam" id="PF00501"/>
    </source>
</evidence>
<dbReference type="InterPro" id="IPR042099">
    <property type="entry name" value="ANL_N_sf"/>
</dbReference>
<reference evidence="4 5" key="1">
    <citation type="submission" date="2015-08" db="EMBL/GenBank/DDBJ databases">
        <title>Emmonsia species relationships and genome sequence.</title>
        <authorList>
            <person name="Cuomo C.A."/>
            <person name="Schwartz I.S."/>
            <person name="Kenyon C."/>
            <person name="De Hoog G.S."/>
            <person name="Govender N.P."/>
            <person name="Botha A."/>
            <person name="Moreno L."/>
            <person name="De Vries M."/>
            <person name="Munoz J.F."/>
            <person name="Stielow J.B."/>
        </authorList>
    </citation>
    <scope>NUCLEOTIDE SEQUENCE [LARGE SCALE GENOMIC DNA]</scope>
    <source>
        <strain evidence="4 5">EI222</strain>
    </source>
</reference>
<dbReference type="OrthoDB" id="416786at2759"/>
<dbReference type="GO" id="GO:0005737">
    <property type="term" value="C:cytoplasm"/>
    <property type="evidence" value="ECO:0007669"/>
    <property type="project" value="TreeGrafter"/>
</dbReference>
<evidence type="ECO:0000256" key="2">
    <source>
        <dbReference type="ARBA" id="ARBA00022553"/>
    </source>
</evidence>
<dbReference type="Proteomes" id="UP000242791">
    <property type="component" value="Unassembled WGS sequence"/>
</dbReference>
<dbReference type="STRING" id="1658174.A0A1J9R3J1"/>
<dbReference type="GO" id="GO:0043041">
    <property type="term" value="P:amino acid activation for nonribosomal peptide biosynthetic process"/>
    <property type="evidence" value="ECO:0007669"/>
    <property type="project" value="TreeGrafter"/>
</dbReference>
<accession>A0A1J9R3J1</accession>